<gene>
    <name evidence="3" type="ORF">KDW_38640</name>
</gene>
<comment type="caution">
    <text evidence="3">The sequence shown here is derived from an EMBL/GenBank/DDBJ whole genome shotgun (WGS) entry which is preliminary data.</text>
</comment>
<accession>A0A5J4KRH4</accession>
<dbReference type="Gene3D" id="3.30.470.20">
    <property type="entry name" value="ATP-grasp fold, B domain"/>
    <property type="match status" value="1"/>
</dbReference>
<protein>
    <submittedName>
        <fullName evidence="3">Uncharacterized protein</fullName>
    </submittedName>
</protein>
<dbReference type="InterPro" id="IPR048936">
    <property type="entry name" value="MvdD-like_ATPgrasp"/>
</dbReference>
<dbReference type="Proteomes" id="UP000326912">
    <property type="component" value="Unassembled WGS sequence"/>
</dbReference>
<evidence type="ECO:0000313" key="4">
    <source>
        <dbReference type="Proteomes" id="UP000326912"/>
    </source>
</evidence>
<proteinExistence type="predicted"/>
<organism evidence="3 4">
    <name type="scientific">Dictyobacter vulcani</name>
    <dbReference type="NCBI Taxonomy" id="2607529"/>
    <lineage>
        <taxon>Bacteria</taxon>
        <taxon>Bacillati</taxon>
        <taxon>Chloroflexota</taxon>
        <taxon>Ktedonobacteria</taxon>
        <taxon>Ktedonobacterales</taxon>
        <taxon>Dictyobacteraceae</taxon>
        <taxon>Dictyobacter</taxon>
    </lineage>
</organism>
<dbReference type="InterPro" id="IPR013651">
    <property type="entry name" value="ATP-grasp_RimK-type"/>
</dbReference>
<sequence length="330" mass="37579">MKHVLILTRSQDSHTPPVVEGLQHRGVRVSILHTADFPEAALLNAQIGHGGWTGSLTYQDQHIPLESLTSIWRRRPEKYKASGNYTAGEKAFIEEEADRALIGMLESLVLQETFWVSRTHSVRRADLKALQLSAAHHVGIRVPQTLITNDPEAVADFYEHCQGNVVLKAVAQGTIKDEEEQIERFIYTSQVAKDHLADLAGVRITAHFLQEYIPKQIELRVVVIGRQIFAAEIHSQHSERAKIDFRRGYSDLQYHIHALPNEITANIFKLVNYFDLQFSSMDLILTPQGEYVFLDLNPNGQYYWLQLRLPELHLAEAMADVLASPKEYRL</sequence>
<reference evidence="3 4" key="1">
    <citation type="submission" date="2019-10" db="EMBL/GenBank/DDBJ databases">
        <title>Dictyobacter vulcani sp. nov., within the class Ktedonobacteria, isolated from soil of volcanic Mt. Zao.</title>
        <authorList>
            <person name="Zheng Y."/>
            <person name="Wang C.M."/>
            <person name="Sakai Y."/>
            <person name="Abe K."/>
            <person name="Yokota A."/>
            <person name="Yabe S."/>
        </authorList>
    </citation>
    <scope>NUCLEOTIDE SEQUENCE [LARGE SCALE GENOMIC DNA]</scope>
    <source>
        <strain evidence="3 4">W12</strain>
    </source>
</reference>
<dbReference type="Pfam" id="PF08443">
    <property type="entry name" value="RimK"/>
    <property type="match status" value="1"/>
</dbReference>
<dbReference type="PANTHER" id="PTHR21621:SF0">
    <property type="entry name" value="BETA-CITRYLGLUTAMATE SYNTHASE B-RELATED"/>
    <property type="match status" value="1"/>
</dbReference>
<evidence type="ECO:0000313" key="3">
    <source>
        <dbReference type="EMBL" id="GER89702.1"/>
    </source>
</evidence>
<dbReference type="AlphaFoldDB" id="A0A5J4KRH4"/>
<keyword evidence="4" id="KW-1185">Reference proteome</keyword>
<evidence type="ECO:0000259" key="2">
    <source>
        <dbReference type="Pfam" id="PF21068"/>
    </source>
</evidence>
<dbReference type="GO" id="GO:0018169">
    <property type="term" value="F:ribosomal S6-glutamic acid ligase activity"/>
    <property type="evidence" value="ECO:0007669"/>
    <property type="project" value="TreeGrafter"/>
</dbReference>
<dbReference type="SUPFAM" id="SSF56059">
    <property type="entry name" value="Glutathione synthetase ATP-binding domain-like"/>
    <property type="match status" value="1"/>
</dbReference>
<feature type="domain" description="MvdD-like pre-ATP grasp" evidence="2">
    <location>
        <begin position="4"/>
        <end position="122"/>
    </location>
</feature>
<dbReference type="PANTHER" id="PTHR21621">
    <property type="entry name" value="RIBOSOMAL PROTEIN S6 MODIFICATION PROTEIN"/>
    <property type="match status" value="1"/>
</dbReference>
<name>A0A5J4KRH4_9CHLR</name>
<dbReference type="Pfam" id="PF21068">
    <property type="entry name" value="ATPgraspMvdD"/>
    <property type="match status" value="1"/>
</dbReference>
<evidence type="ECO:0000259" key="1">
    <source>
        <dbReference type="Pfam" id="PF08443"/>
    </source>
</evidence>
<dbReference type="GO" id="GO:0005737">
    <property type="term" value="C:cytoplasm"/>
    <property type="evidence" value="ECO:0007669"/>
    <property type="project" value="TreeGrafter"/>
</dbReference>
<dbReference type="GO" id="GO:0009432">
    <property type="term" value="P:SOS response"/>
    <property type="evidence" value="ECO:0007669"/>
    <property type="project" value="TreeGrafter"/>
</dbReference>
<dbReference type="EMBL" id="BKZW01000002">
    <property type="protein sequence ID" value="GER89702.1"/>
    <property type="molecule type" value="Genomic_DNA"/>
</dbReference>
<feature type="domain" description="ATP-grasp fold RimK-type" evidence="1">
    <location>
        <begin position="127"/>
        <end position="301"/>
    </location>
</feature>